<proteinExistence type="inferred from homology"/>
<evidence type="ECO:0000256" key="5">
    <source>
        <dbReference type="HAMAP-Rule" id="MF_00299"/>
    </source>
</evidence>
<evidence type="ECO:0000256" key="1">
    <source>
        <dbReference type="ARBA" id="ARBA00009836"/>
    </source>
</evidence>
<protein>
    <recommendedName>
        <fullName evidence="5">Probable RNA 2'-phosphotransferase</fullName>
        <ecNumber evidence="5">2.7.1.-</ecNumber>
    </recommendedName>
</protein>
<dbReference type="EC" id="2.7.1.-" evidence="5"/>
<dbReference type="PANTHER" id="PTHR12684:SF2">
    <property type="entry name" value="TRNA 2'-PHOSPHOTRANSFERASE 1"/>
    <property type="match status" value="1"/>
</dbReference>
<comment type="function">
    <text evidence="4 5">Removes the 2'-phosphate from RNA via an intermediate in which the phosphate is ADP-ribosylated by NAD followed by a presumed transesterification to release the RNA and generate ADP-ribose 1''-2''-cyclic phosphate (APPR&gt;P). May function as an ADP-ribosylase.</text>
</comment>
<comment type="similarity">
    <text evidence="1 5">Belongs to the KptA/TPT1 family.</text>
</comment>
<evidence type="ECO:0000256" key="2">
    <source>
        <dbReference type="ARBA" id="ARBA00022679"/>
    </source>
</evidence>
<accession>A0ABY8BXZ9</accession>
<keyword evidence="3 5" id="KW-0520">NAD</keyword>
<dbReference type="Gene3D" id="3.20.170.30">
    <property type="match status" value="1"/>
</dbReference>
<dbReference type="InterPro" id="IPR002745">
    <property type="entry name" value="Ptrans_KptA/Tpt1"/>
</dbReference>
<reference evidence="6 7" key="1">
    <citation type="submission" date="2023-03" db="EMBL/GenBank/DDBJ databases">
        <title>Genome sequence of Microbacterium sp. KACC 23027.</title>
        <authorList>
            <person name="Kim S."/>
            <person name="Heo J."/>
            <person name="Kwon S.-W."/>
        </authorList>
    </citation>
    <scope>NUCLEOTIDE SEQUENCE [LARGE SCALE GENOMIC DNA]</scope>
    <source>
        <strain evidence="6 7">KACC 23027</strain>
    </source>
</reference>
<evidence type="ECO:0000256" key="3">
    <source>
        <dbReference type="ARBA" id="ARBA00023027"/>
    </source>
</evidence>
<dbReference type="InterPro" id="IPR022928">
    <property type="entry name" value="RNA_2'-PTrans_KptA"/>
</dbReference>
<dbReference type="PANTHER" id="PTHR12684">
    <property type="entry name" value="PUTATIVE PHOSPHOTRANSFERASE"/>
    <property type="match status" value="1"/>
</dbReference>
<dbReference type="InterPro" id="IPR042080">
    <property type="entry name" value="RNA_2'-PTrans_N"/>
</dbReference>
<evidence type="ECO:0000313" key="6">
    <source>
        <dbReference type="EMBL" id="WEG09049.1"/>
    </source>
</evidence>
<dbReference type="InterPro" id="IPR042081">
    <property type="entry name" value="RNA_2'-PTrans_C"/>
</dbReference>
<keyword evidence="2 5" id="KW-0808">Transferase</keyword>
<dbReference type="RefSeq" id="WP_275278373.1">
    <property type="nucleotide sequence ID" value="NZ_CP119108.1"/>
</dbReference>
<dbReference type="Pfam" id="PF01885">
    <property type="entry name" value="PTS_2-RNA"/>
    <property type="match status" value="1"/>
</dbReference>
<evidence type="ECO:0000256" key="4">
    <source>
        <dbReference type="ARBA" id="ARBA00025212"/>
    </source>
</evidence>
<dbReference type="Proteomes" id="UP001214553">
    <property type="component" value="Chromosome"/>
</dbReference>
<dbReference type="HAMAP" id="MF_00299">
    <property type="entry name" value="KptA"/>
    <property type="match status" value="1"/>
</dbReference>
<keyword evidence="7" id="KW-1185">Reference proteome</keyword>
<dbReference type="EMBL" id="CP119108">
    <property type="protein sequence ID" value="WEG09049.1"/>
    <property type="molecule type" value="Genomic_DNA"/>
</dbReference>
<name>A0ABY8BXZ9_9MICO</name>
<dbReference type="Gene3D" id="1.10.10.970">
    <property type="entry name" value="RNA 2'-phosphotransferase, Tpt1/KptA family, N-terminal domain"/>
    <property type="match status" value="1"/>
</dbReference>
<gene>
    <name evidence="5" type="primary">kptA</name>
    <name evidence="6" type="ORF">PU630_00355</name>
</gene>
<organism evidence="6 7">
    <name type="scientific">Microbacterium horticulturae</name>
    <dbReference type="NCBI Taxonomy" id="3028316"/>
    <lineage>
        <taxon>Bacteria</taxon>
        <taxon>Bacillati</taxon>
        <taxon>Actinomycetota</taxon>
        <taxon>Actinomycetes</taxon>
        <taxon>Micrococcales</taxon>
        <taxon>Microbacteriaceae</taxon>
        <taxon>Microbacterium</taxon>
    </lineage>
</organism>
<dbReference type="SUPFAM" id="SSF56399">
    <property type="entry name" value="ADP-ribosylation"/>
    <property type="match status" value="1"/>
</dbReference>
<evidence type="ECO:0000313" key="7">
    <source>
        <dbReference type="Proteomes" id="UP001214553"/>
    </source>
</evidence>
<sequence length="180" mass="19873">MNDVTISKTMSHALRHAPEEYGLTLDAAGWTDLEEVRAAVSKALRAPVTLDDIERVVAESPKRRFETDGVSIRAVYGHSIEGRIQHPLVSNPPDRLFHATAPSVLTAIRSEGLRAMARQYVHLAVEPEVAVRVGRRKDAHPALLSVDVARFRSDGHELFAAGPYIYLADSVPPEYLTVEE</sequence>